<name>A0A9P8PNJ4_WICPI</name>
<protein>
    <submittedName>
        <fullName evidence="4">Uncharacterized protein</fullName>
    </submittedName>
</protein>
<evidence type="ECO:0000256" key="2">
    <source>
        <dbReference type="SAM" id="Phobius"/>
    </source>
</evidence>
<keyword evidence="5" id="KW-1185">Reference proteome</keyword>
<dbReference type="Proteomes" id="UP000774326">
    <property type="component" value="Unassembled WGS sequence"/>
</dbReference>
<evidence type="ECO:0000256" key="1">
    <source>
        <dbReference type="SAM" id="MobiDB-lite"/>
    </source>
</evidence>
<proteinExistence type="predicted"/>
<dbReference type="EMBL" id="JAEUBG010005469">
    <property type="protein sequence ID" value="KAH3674745.1"/>
    <property type="molecule type" value="Genomic_DNA"/>
</dbReference>
<evidence type="ECO:0000313" key="4">
    <source>
        <dbReference type="EMBL" id="KAH3674745.1"/>
    </source>
</evidence>
<feature type="compositionally biased region" description="Low complexity" evidence="1">
    <location>
        <begin position="127"/>
        <end position="150"/>
    </location>
</feature>
<reference evidence="4" key="1">
    <citation type="journal article" date="2021" name="Open Biol.">
        <title>Shared evolutionary footprints suggest mitochondrial oxidative damage underlies multiple complex I losses in fungi.</title>
        <authorList>
            <person name="Schikora-Tamarit M.A."/>
            <person name="Marcet-Houben M."/>
            <person name="Nosek J."/>
            <person name="Gabaldon T."/>
        </authorList>
    </citation>
    <scope>NUCLEOTIDE SEQUENCE</scope>
    <source>
        <strain evidence="4">CBS2887</strain>
    </source>
</reference>
<keyword evidence="2" id="KW-0812">Transmembrane</keyword>
<accession>A0A9P8PNJ4</accession>
<dbReference type="AlphaFoldDB" id="A0A9P8PNJ4"/>
<feature type="transmembrane region" description="Helical" evidence="2">
    <location>
        <begin position="76"/>
        <end position="99"/>
    </location>
</feature>
<feature type="signal peptide" evidence="3">
    <location>
        <begin position="1"/>
        <end position="20"/>
    </location>
</feature>
<reference evidence="4" key="2">
    <citation type="submission" date="2021-01" db="EMBL/GenBank/DDBJ databases">
        <authorList>
            <person name="Schikora-Tamarit M.A."/>
        </authorList>
    </citation>
    <scope>NUCLEOTIDE SEQUENCE</scope>
    <source>
        <strain evidence="4">CBS2887</strain>
    </source>
</reference>
<gene>
    <name evidence="4" type="ORF">WICPIJ_009477</name>
</gene>
<keyword evidence="2" id="KW-0472">Membrane</keyword>
<evidence type="ECO:0000313" key="5">
    <source>
        <dbReference type="Proteomes" id="UP000774326"/>
    </source>
</evidence>
<comment type="caution">
    <text evidence="4">The sequence shown here is derived from an EMBL/GenBank/DDBJ whole genome shotgun (WGS) entry which is preliminary data.</text>
</comment>
<feature type="chain" id="PRO_5040174500" evidence="3">
    <location>
        <begin position="21"/>
        <end position="156"/>
    </location>
</feature>
<sequence>MTVCLFGLSTFLVCVGVCDSVETEDLAGVWSSLSLVLGVEEFEEALLVAGSCSSTENPRPSPIERSSLSGSFLTTLAILSAVFLSGTFFFVATVAGVLFDLRLPFEEVVFLVDVEVRRLGGLESKSESSGSSDSSELEISSISSSDSSDSMILPLD</sequence>
<keyword evidence="3" id="KW-0732">Signal</keyword>
<evidence type="ECO:0000256" key="3">
    <source>
        <dbReference type="SAM" id="SignalP"/>
    </source>
</evidence>
<organism evidence="4 5">
    <name type="scientific">Wickerhamomyces pijperi</name>
    <name type="common">Yeast</name>
    <name type="synonym">Pichia pijperi</name>
    <dbReference type="NCBI Taxonomy" id="599730"/>
    <lineage>
        <taxon>Eukaryota</taxon>
        <taxon>Fungi</taxon>
        <taxon>Dikarya</taxon>
        <taxon>Ascomycota</taxon>
        <taxon>Saccharomycotina</taxon>
        <taxon>Saccharomycetes</taxon>
        <taxon>Phaffomycetales</taxon>
        <taxon>Wickerhamomycetaceae</taxon>
        <taxon>Wickerhamomyces</taxon>
    </lineage>
</organism>
<keyword evidence="2" id="KW-1133">Transmembrane helix</keyword>
<feature type="region of interest" description="Disordered" evidence="1">
    <location>
        <begin position="123"/>
        <end position="156"/>
    </location>
</feature>